<dbReference type="Proteomes" id="UP000254208">
    <property type="component" value="Unassembled WGS sequence"/>
</dbReference>
<evidence type="ECO:0000313" key="1">
    <source>
        <dbReference type="EMBL" id="SUC29677.1"/>
    </source>
</evidence>
<gene>
    <name evidence="1" type="ORF">NCTC11801_00580</name>
</gene>
<protein>
    <submittedName>
        <fullName evidence="1">Uncharacterized protein</fullName>
    </submittedName>
</protein>
<accession>A0A379FLX2</accession>
<name>A0A379FLX2_PRORE</name>
<dbReference type="AlphaFoldDB" id="A0A379FLX2"/>
<proteinExistence type="predicted"/>
<sequence length="49" mass="5664">MREGKFDERLEKSDQLGLTRHTEVVEKLSKLDTTLNELGAAWDGFKNTR</sequence>
<organism evidence="1 2">
    <name type="scientific">Providencia rettgeri</name>
    <dbReference type="NCBI Taxonomy" id="587"/>
    <lineage>
        <taxon>Bacteria</taxon>
        <taxon>Pseudomonadati</taxon>
        <taxon>Pseudomonadota</taxon>
        <taxon>Gammaproteobacteria</taxon>
        <taxon>Enterobacterales</taxon>
        <taxon>Morganellaceae</taxon>
        <taxon>Providencia</taxon>
    </lineage>
</organism>
<reference evidence="1 2" key="1">
    <citation type="submission" date="2018-06" db="EMBL/GenBank/DDBJ databases">
        <authorList>
            <consortium name="Pathogen Informatics"/>
            <person name="Doyle S."/>
        </authorList>
    </citation>
    <scope>NUCLEOTIDE SEQUENCE [LARGE SCALE GENOMIC DNA]</scope>
    <source>
        <strain evidence="1 2">NCTC11801</strain>
    </source>
</reference>
<dbReference type="EMBL" id="UGTZ01000001">
    <property type="protein sequence ID" value="SUC29677.1"/>
    <property type="molecule type" value="Genomic_DNA"/>
</dbReference>
<evidence type="ECO:0000313" key="2">
    <source>
        <dbReference type="Proteomes" id="UP000254208"/>
    </source>
</evidence>